<gene>
    <name evidence="5" type="ORF">ACERK3_13575</name>
</gene>
<keyword evidence="6" id="KW-1185">Reference proteome</keyword>
<evidence type="ECO:0000256" key="1">
    <source>
        <dbReference type="ARBA" id="ARBA00004613"/>
    </source>
</evidence>
<dbReference type="InterPro" id="IPR055372">
    <property type="entry name" value="CBM96"/>
</dbReference>
<dbReference type="Proteomes" id="UP001575105">
    <property type="component" value="Unassembled WGS sequence"/>
</dbReference>
<comment type="caution">
    <text evidence="5">The sequence shown here is derived from an EMBL/GenBank/DDBJ whole genome shotgun (WGS) entry which is preliminary data.</text>
</comment>
<organism evidence="5 6">
    <name type="scientific">Natronomicrosphaera hydrolytica</name>
    <dbReference type="NCBI Taxonomy" id="3242702"/>
    <lineage>
        <taxon>Bacteria</taxon>
        <taxon>Pseudomonadati</taxon>
        <taxon>Planctomycetota</taxon>
        <taxon>Phycisphaerae</taxon>
        <taxon>Phycisphaerales</taxon>
        <taxon>Phycisphaeraceae</taxon>
        <taxon>Natronomicrosphaera</taxon>
    </lineage>
</organism>
<feature type="domain" description="Carbohydrate-binding module family 96" evidence="4">
    <location>
        <begin position="55"/>
        <end position="152"/>
    </location>
</feature>
<dbReference type="Pfam" id="PF24517">
    <property type="entry name" value="CBM96"/>
    <property type="match status" value="1"/>
</dbReference>
<dbReference type="NCBIfam" id="TIGR02595">
    <property type="entry name" value="PEP_CTERM"/>
    <property type="match status" value="1"/>
</dbReference>
<dbReference type="RefSeq" id="WP_425346243.1">
    <property type="nucleotide sequence ID" value="NZ_JBGUBD010000008.1"/>
</dbReference>
<evidence type="ECO:0000256" key="2">
    <source>
        <dbReference type="ARBA" id="ARBA00022525"/>
    </source>
</evidence>
<evidence type="ECO:0000313" key="5">
    <source>
        <dbReference type="EMBL" id="MFA9479316.1"/>
    </source>
</evidence>
<dbReference type="NCBIfam" id="NF033679">
    <property type="entry name" value="DNRLRE_dom"/>
    <property type="match status" value="1"/>
</dbReference>
<protein>
    <submittedName>
        <fullName evidence="5">DNRLRE domain-containing protein</fullName>
    </submittedName>
</protein>
<keyword evidence="2" id="KW-0964">Secreted</keyword>
<accession>A0ABV4U729</accession>
<reference evidence="5 6" key="1">
    <citation type="submission" date="2024-08" db="EMBL/GenBank/DDBJ databases">
        <title>Whole-genome sequencing of halo(alkali)philic microorganisms from hypersaline lakes.</title>
        <authorList>
            <person name="Sorokin D.Y."/>
            <person name="Merkel A.Y."/>
            <person name="Messina E."/>
            <person name="Yakimov M."/>
        </authorList>
    </citation>
    <scope>NUCLEOTIDE SEQUENCE [LARGE SCALE GENOMIC DNA]</scope>
    <source>
        <strain evidence="5 6">AB-hyl4</strain>
    </source>
</reference>
<dbReference type="InterPro" id="IPR013424">
    <property type="entry name" value="Ice-binding_C"/>
</dbReference>
<name>A0ABV4U729_9BACT</name>
<evidence type="ECO:0000313" key="6">
    <source>
        <dbReference type="Proteomes" id="UP001575105"/>
    </source>
</evidence>
<sequence length="285" mass="30955">MSHLQKSSFEMFRQPMSFITKGGSRRLHFAMAAAIVAAAVPCNPLIADIVHFVDSDMTYLNQEAPNNNYGYDPAVAATHNMEVGARSGYLRKGLIRFDVTSLAGQENLVENITLTLYARDNSLSNVLDMTLGLFAVSDANSAWTEEGASWNNLYRHSPTVSWAGSAGAHTPGVDYSQTLLATAVDHHNSSNPEALVFDLTGIKDSLFIDWINGDNNGLMIMNIDPVTHEPVTAWTRSRIVTSHDAGSAAYHPDLAVTLIPEPGSIALLGLGTTMLLLRRRRALEA</sequence>
<keyword evidence="3" id="KW-0732">Signal</keyword>
<evidence type="ECO:0000259" key="4">
    <source>
        <dbReference type="Pfam" id="PF24517"/>
    </source>
</evidence>
<dbReference type="EMBL" id="JBGUBD010000008">
    <property type="protein sequence ID" value="MFA9479316.1"/>
    <property type="molecule type" value="Genomic_DNA"/>
</dbReference>
<comment type="subcellular location">
    <subcellularLocation>
        <location evidence="1">Secreted</location>
    </subcellularLocation>
</comment>
<evidence type="ECO:0000256" key="3">
    <source>
        <dbReference type="ARBA" id="ARBA00022729"/>
    </source>
</evidence>
<proteinExistence type="predicted"/>